<dbReference type="InterPro" id="IPR008949">
    <property type="entry name" value="Isoprenoid_synthase_dom_sf"/>
</dbReference>
<evidence type="ECO:0000313" key="3">
    <source>
        <dbReference type="Proteomes" id="UP001589718"/>
    </source>
</evidence>
<reference evidence="2 3" key="1">
    <citation type="submission" date="2024-09" db="EMBL/GenBank/DDBJ databases">
        <authorList>
            <person name="Sun Q."/>
            <person name="Mori K."/>
        </authorList>
    </citation>
    <scope>NUCLEOTIDE SEQUENCE [LARGE SCALE GENOMIC DNA]</scope>
    <source>
        <strain evidence="2 3">JCM 4362</strain>
    </source>
</reference>
<evidence type="ECO:0000313" key="2">
    <source>
        <dbReference type="EMBL" id="MFB9518558.1"/>
    </source>
</evidence>
<dbReference type="RefSeq" id="WP_345219298.1">
    <property type="nucleotide sequence ID" value="NZ_BAAAXE010000002.1"/>
</dbReference>
<organism evidence="2 3">
    <name type="scientific">Streptomyces cremeus</name>
    <dbReference type="NCBI Taxonomy" id="66881"/>
    <lineage>
        <taxon>Bacteria</taxon>
        <taxon>Bacillati</taxon>
        <taxon>Actinomycetota</taxon>
        <taxon>Actinomycetes</taxon>
        <taxon>Kitasatosporales</taxon>
        <taxon>Streptomycetaceae</taxon>
        <taxon>Streptomyces</taxon>
    </lineage>
</organism>
<dbReference type="SUPFAM" id="SSF48576">
    <property type="entry name" value="Terpenoid synthases"/>
    <property type="match status" value="1"/>
</dbReference>
<dbReference type="Proteomes" id="UP001589718">
    <property type="component" value="Unassembled WGS sequence"/>
</dbReference>
<gene>
    <name evidence="2" type="ORF">ACFFTU_01125</name>
</gene>
<dbReference type="SFLD" id="SFLDG01020">
    <property type="entry name" value="Terpene_Cyclase_Like_2"/>
    <property type="match status" value="1"/>
</dbReference>
<protein>
    <recommendedName>
        <fullName evidence="4">Terpene synthase</fullName>
    </recommendedName>
</protein>
<keyword evidence="1" id="KW-0456">Lyase</keyword>
<dbReference type="EMBL" id="JBHMCR010000001">
    <property type="protein sequence ID" value="MFB9518558.1"/>
    <property type="molecule type" value="Genomic_DNA"/>
</dbReference>
<comment type="caution">
    <text evidence="2">The sequence shown here is derived from an EMBL/GenBank/DDBJ whole genome shotgun (WGS) entry which is preliminary data.</text>
</comment>
<dbReference type="Gene3D" id="1.10.600.10">
    <property type="entry name" value="Farnesyl Diphosphate Synthase"/>
    <property type="match status" value="1"/>
</dbReference>
<dbReference type="InterPro" id="IPR034686">
    <property type="entry name" value="Terpene_cyclase-like_2"/>
</dbReference>
<name>A0ABV5P6Z1_STRCM</name>
<accession>A0ABV5P6Z1</accession>
<dbReference type="Pfam" id="PF19086">
    <property type="entry name" value="Terpene_syn_C_2"/>
    <property type="match status" value="1"/>
</dbReference>
<sequence length="370" mass="41681">MHVTAAEQAQPPTAPRLRPEIISVPFTARLNPYRDEATRHHGEWMTQMGLLSSADERSRLDRWGMGTLAGYCYPGAERKELDLLTDWCGFWVVFDDQFDNPDGARPDVAGAIMDMALAVACAEPGSNPYPDIPFCAALGDLMERVAAYGVSPTWMTHLRQTIREMLAGFHQQFLDHARGVQLDFEQLLRSRRRDIAMQHLYDLLALQHGWELPESVSATREFGQMHDALHEAMAMVNDAYSGYRDRGRLNQSYNTAVLLEGEGMSEEEALAELNRRTGRLLDRYLELKADVPMLLALMGLEDRAQGRVMRYLEDVETLFAGACYLHRVSDRYNPEAAYSSDDPTFVSRWGFPEHASLIRPPAASTPIVSG</sequence>
<evidence type="ECO:0008006" key="4">
    <source>
        <dbReference type="Google" id="ProtNLM"/>
    </source>
</evidence>
<dbReference type="SFLD" id="SFLDS00005">
    <property type="entry name" value="Isoprenoid_Synthase_Type_I"/>
    <property type="match status" value="1"/>
</dbReference>
<evidence type="ECO:0000256" key="1">
    <source>
        <dbReference type="ARBA" id="ARBA00023239"/>
    </source>
</evidence>
<proteinExistence type="predicted"/>
<keyword evidence="3" id="KW-1185">Reference proteome</keyword>